<evidence type="ECO:0000313" key="2">
    <source>
        <dbReference type="Proteomes" id="UP001501510"/>
    </source>
</evidence>
<sequence>MKYNSDLICEKWRKKCSIKDTRIEWLKDKEHNCTDIYMCHKQCSEGYNSPTAVVGDIDLISPINNEDVVYNKLNKMKKVYKNLSNKIDKIIVRLFKTI</sequence>
<keyword evidence="2" id="KW-1185">Reference proteome</keyword>
<gene>
    <name evidence="1" type="ORF">GCM10008906_04820</name>
</gene>
<reference evidence="2" key="1">
    <citation type="journal article" date="2019" name="Int. J. Syst. Evol. Microbiol.">
        <title>The Global Catalogue of Microorganisms (GCM) 10K type strain sequencing project: providing services to taxonomists for standard genome sequencing and annotation.</title>
        <authorList>
            <consortium name="The Broad Institute Genomics Platform"/>
            <consortium name="The Broad Institute Genome Sequencing Center for Infectious Disease"/>
            <person name="Wu L."/>
            <person name="Ma J."/>
        </authorList>
    </citation>
    <scope>NUCLEOTIDE SEQUENCE [LARGE SCALE GENOMIC DNA]</scope>
    <source>
        <strain evidence="2">JCM 1407</strain>
    </source>
</reference>
<proteinExistence type="predicted"/>
<comment type="caution">
    <text evidence="1">The sequence shown here is derived from an EMBL/GenBank/DDBJ whole genome shotgun (WGS) entry which is preliminary data.</text>
</comment>
<organism evidence="1 2">
    <name type="scientific">Clostridium oceanicum</name>
    <dbReference type="NCBI Taxonomy" id="1543"/>
    <lineage>
        <taxon>Bacteria</taxon>
        <taxon>Bacillati</taxon>
        <taxon>Bacillota</taxon>
        <taxon>Clostridia</taxon>
        <taxon>Eubacteriales</taxon>
        <taxon>Clostridiaceae</taxon>
        <taxon>Clostridium</taxon>
    </lineage>
</organism>
<dbReference type="Proteomes" id="UP001501510">
    <property type="component" value="Unassembled WGS sequence"/>
</dbReference>
<name>A0ABP3UKF6_9CLOT</name>
<accession>A0ABP3UKF6</accession>
<protein>
    <submittedName>
        <fullName evidence="1">Uncharacterized protein</fullName>
    </submittedName>
</protein>
<dbReference type="EMBL" id="BAAACG010000003">
    <property type="protein sequence ID" value="GAA0733666.1"/>
    <property type="molecule type" value="Genomic_DNA"/>
</dbReference>
<evidence type="ECO:0000313" key="1">
    <source>
        <dbReference type="EMBL" id="GAA0733666.1"/>
    </source>
</evidence>
<dbReference type="RefSeq" id="WP_343758484.1">
    <property type="nucleotide sequence ID" value="NZ_BAAACG010000003.1"/>
</dbReference>